<protein>
    <submittedName>
        <fullName evidence="1">Uncharacterized protein</fullName>
    </submittedName>
</protein>
<organism evidence="1">
    <name type="scientific">marine sediment metagenome</name>
    <dbReference type="NCBI Taxonomy" id="412755"/>
    <lineage>
        <taxon>unclassified sequences</taxon>
        <taxon>metagenomes</taxon>
        <taxon>ecological metagenomes</taxon>
    </lineage>
</organism>
<comment type="caution">
    <text evidence="1">The sequence shown here is derived from an EMBL/GenBank/DDBJ whole genome shotgun (WGS) entry which is preliminary data.</text>
</comment>
<sequence length="85" mass="9347">MNLQPPPNLRIGVDQIGIVIIPGGKKPLSTVTHRRVGCPRVSPIQVHAEYLRCSKCYVPLTKLAADYITHNLGASHDESTNSFRV</sequence>
<proteinExistence type="predicted"/>
<accession>A0A0F9C733</accession>
<evidence type="ECO:0000313" key="1">
    <source>
        <dbReference type="EMBL" id="KKK98264.1"/>
    </source>
</evidence>
<dbReference type="AlphaFoldDB" id="A0A0F9C733"/>
<dbReference type="EMBL" id="LAZR01045693">
    <property type="protein sequence ID" value="KKK98264.1"/>
    <property type="molecule type" value="Genomic_DNA"/>
</dbReference>
<name>A0A0F9C733_9ZZZZ</name>
<gene>
    <name evidence="1" type="ORF">LCGC14_2644500</name>
</gene>
<reference evidence="1" key="1">
    <citation type="journal article" date="2015" name="Nature">
        <title>Complex archaea that bridge the gap between prokaryotes and eukaryotes.</title>
        <authorList>
            <person name="Spang A."/>
            <person name="Saw J.H."/>
            <person name="Jorgensen S.L."/>
            <person name="Zaremba-Niedzwiedzka K."/>
            <person name="Martijn J."/>
            <person name="Lind A.E."/>
            <person name="van Eijk R."/>
            <person name="Schleper C."/>
            <person name="Guy L."/>
            <person name="Ettema T.J."/>
        </authorList>
    </citation>
    <scope>NUCLEOTIDE SEQUENCE</scope>
</reference>